<comment type="subcellular location">
    <subcellularLocation>
        <location evidence="4">Mitochondrion</location>
    </subcellularLocation>
    <subcellularLocation>
        <location evidence="3">Nucleus</location>
    </subcellularLocation>
</comment>
<evidence type="ECO:0000256" key="13">
    <source>
        <dbReference type="ARBA" id="ARBA00023002"/>
    </source>
</evidence>
<reference evidence="24" key="1">
    <citation type="submission" date="2025-08" db="UniProtKB">
        <authorList>
            <consortium name="Ensembl"/>
        </authorList>
    </citation>
    <scope>IDENTIFICATION</scope>
</reference>
<dbReference type="GO" id="GO:0006096">
    <property type="term" value="P:glycolytic process"/>
    <property type="evidence" value="ECO:0007669"/>
    <property type="project" value="UniProtKB-KW"/>
</dbReference>
<evidence type="ECO:0000256" key="12">
    <source>
        <dbReference type="ARBA" id="ARBA00022946"/>
    </source>
</evidence>
<evidence type="ECO:0000256" key="19">
    <source>
        <dbReference type="ARBA" id="ARBA00040429"/>
    </source>
</evidence>
<evidence type="ECO:0000313" key="25">
    <source>
        <dbReference type="Proteomes" id="UP000694427"/>
    </source>
</evidence>
<dbReference type="GO" id="GO:0005634">
    <property type="term" value="C:nucleus"/>
    <property type="evidence" value="ECO:0007669"/>
    <property type="project" value="UniProtKB-SubCell"/>
</dbReference>
<dbReference type="InterPro" id="IPR032106">
    <property type="entry name" value="2-oxogl_dehyd_N"/>
</dbReference>
<evidence type="ECO:0000256" key="7">
    <source>
        <dbReference type="ARBA" id="ARBA00022499"/>
    </source>
</evidence>
<keyword evidence="13" id="KW-0560">Oxidoreductase</keyword>
<reference evidence="24" key="2">
    <citation type="submission" date="2025-09" db="UniProtKB">
        <authorList>
            <consortium name="Ensembl"/>
        </authorList>
    </citation>
    <scope>IDENTIFICATION</scope>
</reference>
<dbReference type="SMART" id="SM00861">
    <property type="entry name" value="Transket_pyr"/>
    <property type="match status" value="1"/>
</dbReference>
<dbReference type="Gene3D" id="1.10.287.1150">
    <property type="entry name" value="TPP helical domain"/>
    <property type="match status" value="1"/>
</dbReference>
<evidence type="ECO:0000256" key="15">
    <source>
        <dbReference type="ARBA" id="ARBA00023128"/>
    </source>
</evidence>
<dbReference type="GO" id="GO:0045252">
    <property type="term" value="C:oxoglutarate dehydrogenase complex"/>
    <property type="evidence" value="ECO:0007669"/>
    <property type="project" value="TreeGrafter"/>
</dbReference>
<dbReference type="PANTHER" id="PTHR23152:SF7">
    <property type="entry name" value="2-OXOGLUTARATE DEHYDROGENASE COMPLEX COMPONENT E1"/>
    <property type="match status" value="1"/>
</dbReference>
<dbReference type="InterPro" id="IPR005475">
    <property type="entry name" value="Transketolase-like_Pyr-bd"/>
</dbReference>
<dbReference type="GO" id="GO:0046872">
    <property type="term" value="F:metal ion binding"/>
    <property type="evidence" value="ECO:0007669"/>
    <property type="project" value="UniProtKB-KW"/>
</dbReference>
<evidence type="ECO:0000256" key="8">
    <source>
        <dbReference type="ARBA" id="ARBA00022723"/>
    </source>
</evidence>
<keyword evidence="10" id="KW-0460">Magnesium</keyword>
<dbReference type="InterPro" id="IPR029061">
    <property type="entry name" value="THDP-binding"/>
</dbReference>
<keyword evidence="8" id="KW-0479">Metal-binding</keyword>
<dbReference type="NCBIfam" id="NF006914">
    <property type="entry name" value="PRK09404.1"/>
    <property type="match status" value="1"/>
</dbReference>
<evidence type="ECO:0000256" key="18">
    <source>
        <dbReference type="ARBA" id="ARBA00030680"/>
    </source>
</evidence>
<comment type="cofactor">
    <cofactor evidence="2">
        <name>thiamine diphosphate</name>
        <dbReference type="ChEBI" id="CHEBI:58937"/>
    </cofactor>
</comment>
<dbReference type="Pfam" id="PF16078">
    <property type="entry name" value="2-oxogl_dehyd_N"/>
    <property type="match status" value="1"/>
</dbReference>
<comment type="similarity">
    <text evidence="5">Belongs to the alpha-ketoglutarate dehydrogenase family.</text>
</comment>
<dbReference type="Gene3D" id="3.40.50.11610">
    <property type="entry name" value="Multifunctional 2-oxoglutarate metabolism enzyme, C-terminal domain"/>
    <property type="match status" value="1"/>
</dbReference>
<evidence type="ECO:0000256" key="14">
    <source>
        <dbReference type="ARBA" id="ARBA00023052"/>
    </source>
</evidence>
<keyword evidence="16" id="KW-0324">Glycolysis</keyword>
<keyword evidence="7" id="KW-1017">Isopeptide bond</keyword>
<keyword evidence="25" id="KW-1185">Reference proteome</keyword>
<evidence type="ECO:0000256" key="22">
    <source>
        <dbReference type="ARBA" id="ARBA00051042"/>
    </source>
</evidence>
<evidence type="ECO:0000259" key="23">
    <source>
        <dbReference type="SMART" id="SM00861"/>
    </source>
</evidence>
<dbReference type="Gene3D" id="3.40.50.12470">
    <property type="match status" value="1"/>
</dbReference>
<dbReference type="Pfam" id="PF00676">
    <property type="entry name" value="E1_dh"/>
    <property type="match status" value="1"/>
</dbReference>
<dbReference type="Ensembl" id="ENSCCRT00010126394.1">
    <property type="protein sequence ID" value="ENSCCRP00010113664.1"/>
    <property type="gene ID" value="ENSCCRG00010049800.1"/>
</dbReference>
<organism evidence="24 25">
    <name type="scientific">Cyprinus carpio</name>
    <name type="common">Common carp</name>
    <dbReference type="NCBI Taxonomy" id="7962"/>
    <lineage>
        <taxon>Eukaryota</taxon>
        <taxon>Metazoa</taxon>
        <taxon>Chordata</taxon>
        <taxon>Craniata</taxon>
        <taxon>Vertebrata</taxon>
        <taxon>Euteleostomi</taxon>
        <taxon>Actinopterygii</taxon>
        <taxon>Neopterygii</taxon>
        <taxon>Teleostei</taxon>
        <taxon>Ostariophysi</taxon>
        <taxon>Cypriniformes</taxon>
        <taxon>Cyprinidae</taxon>
        <taxon>Cyprininae</taxon>
        <taxon>Cyprinus</taxon>
    </lineage>
</organism>
<dbReference type="FunFam" id="3.40.50.970:FF:000002">
    <property type="entry name" value="2-oxoglutarate dehydrogenase, E1 component"/>
    <property type="match status" value="1"/>
</dbReference>
<dbReference type="CDD" id="cd02016">
    <property type="entry name" value="TPP_E1_OGDC_like"/>
    <property type="match status" value="1"/>
</dbReference>
<dbReference type="Proteomes" id="UP000694427">
    <property type="component" value="Unplaced"/>
</dbReference>
<dbReference type="InterPro" id="IPR042179">
    <property type="entry name" value="KGD_C_sf"/>
</dbReference>
<dbReference type="PANTHER" id="PTHR23152">
    <property type="entry name" value="2-OXOGLUTARATE DEHYDROGENASE"/>
    <property type="match status" value="1"/>
</dbReference>
<feature type="domain" description="Transketolase-like pyrimidine-binding" evidence="23">
    <location>
        <begin position="652"/>
        <end position="823"/>
    </location>
</feature>
<dbReference type="FunFam" id="1.10.287.1150:FF:000001">
    <property type="entry name" value="2-oxoglutarate dehydrogenase, mitochondrial isoform X1"/>
    <property type="match status" value="1"/>
</dbReference>
<evidence type="ECO:0000256" key="5">
    <source>
        <dbReference type="ARBA" id="ARBA00006936"/>
    </source>
</evidence>
<evidence type="ECO:0000256" key="16">
    <source>
        <dbReference type="ARBA" id="ARBA00023152"/>
    </source>
</evidence>
<dbReference type="GO" id="GO:0030976">
    <property type="term" value="F:thiamine pyrophosphate binding"/>
    <property type="evidence" value="ECO:0007669"/>
    <property type="project" value="InterPro"/>
</dbReference>
<evidence type="ECO:0000256" key="9">
    <source>
        <dbReference type="ARBA" id="ARBA00022837"/>
    </source>
</evidence>
<evidence type="ECO:0000256" key="2">
    <source>
        <dbReference type="ARBA" id="ARBA00001964"/>
    </source>
</evidence>
<keyword evidence="9" id="KW-0106">Calcium</keyword>
<dbReference type="SUPFAM" id="SSF52518">
    <property type="entry name" value="Thiamin diphosphate-binding fold (THDP-binding)"/>
    <property type="match status" value="2"/>
</dbReference>
<comment type="cofactor">
    <cofactor evidence="1">
        <name>Mg(2+)</name>
        <dbReference type="ChEBI" id="CHEBI:18420"/>
    </cofactor>
</comment>
<name>A0A8C1Q2T1_CYPCA</name>
<dbReference type="InterPro" id="IPR011603">
    <property type="entry name" value="2oxoglutarate_DH_E1"/>
</dbReference>
<dbReference type="NCBIfam" id="TIGR00239">
    <property type="entry name" value="2oxo_dh_E1"/>
    <property type="match status" value="1"/>
</dbReference>
<evidence type="ECO:0000256" key="10">
    <source>
        <dbReference type="ARBA" id="ARBA00022842"/>
    </source>
</evidence>
<dbReference type="InterPro" id="IPR031717">
    <property type="entry name" value="ODO-1/KGD_C"/>
</dbReference>
<dbReference type="Pfam" id="PF16870">
    <property type="entry name" value="OxoGdeHyase_C"/>
    <property type="match status" value="1"/>
</dbReference>
<keyword evidence="14" id="KW-0786">Thiamine pyrophosphate</keyword>
<dbReference type="FunFam" id="3.40.50.12470:FF:000007">
    <property type="entry name" value="2-oxoglutarate dehydrogenase e1 mitochondrial"/>
    <property type="match status" value="1"/>
</dbReference>
<dbReference type="GO" id="GO:0005739">
    <property type="term" value="C:mitochondrion"/>
    <property type="evidence" value="ECO:0007669"/>
    <property type="project" value="UniProtKB-SubCell"/>
</dbReference>
<evidence type="ECO:0000256" key="11">
    <source>
        <dbReference type="ARBA" id="ARBA00022843"/>
    </source>
</evidence>
<proteinExistence type="inferred from homology"/>
<dbReference type="Gene3D" id="3.40.50.970">
    <property type="match status" value="1"/>
</dbReference>
<dbReference type="AlphaFoldDB" id="A0A8C1Q2T1"/>
<evidence type="ECO:0000256" key="3">
    <source>
        <dbReference type="ARBA" id="ARBA00004123"/>
    </source>
</evidence>
<dbReference type="GO" id="GO:0006099">
    <property type="term" value="P:tricarboxylic acid cycle"/>
    <property type="evidence" value="ECO:0007669"/>
    <property type="project" value="TreeGrafter"/>
</dbReference>
<evidence type="ECO:0000256" key="6">
    <source>
        <dbReference type="ARBA" id="ARBA00012280"/>
    </source>
</evidence>
<evidence type="ECO:0000256" key="4">
    <source>
        <dbReference type="ARBA" id="ARBA00004173"/>
    </source>
</evidence>
<evidence type="ECO:0000256" key="21">
    <source>
        <dbReference type="ARBA" id="ARBA00042799"/>
    </source>
</evidence>
<dbReference type="InterPro" id="IPR001017">
    <property type="entry name" value="DH_E1"/>
</dbReference>
<accession>A0A8C1Q2T1</accession>
<keyword evidence="12" id="KW-0809">Transit peptide</keyword>
<dbReference type="GO" id="GO:0004591">
    <property type="term" value="F:oxoglutarate dehydrogenase (succinyl-transferring) activity"/>
    <property type="evidence" value="ECO:0007669"/>
    <property type="project" value="UniProtKB-EC"/>
</dbReference>
<keyword evidence="17" id="KW-0539">Nucleus</keyword>
<dbReference type="EC" id="1.2.4.2" evidence="6"/>
<evidence type="ECO:0000256" key="20">
    <source>
        <dbReference type="ARBA" id="ARBA00041946"/>
    </source>
</evidence>
<comment type="catalytic activity">
    <reaction evidence="22">
        <text>N(6)-[(R)-lipoyl]-L-lysyl-[protein] + 2-oxoglutarate + H(+) = N(6)-[(R)-S(8)-succinyldihydrolipoyl]-L-lysyl-[protein] + CO2</text>
        <dbReference type="Rhea" id="RHEA:12188"/>
        <dbReference type="Rhea" id="RHEA-COMP:10474"/>
        <dbReference type="Rhea" id="RHEA-COMP:20092"/>
        <dbReference type="ChEBI" id="CHEBI:15378"/>
        <dbReference type="ChEBI" id="CHEBI:16526"/>
        <dbReference type="ChEBI" id="CHEBI:16810"/>
        <dbReference type="ChEBI" id="CHEBI:83099"/>
        <dbReference type="ChEBI" id="CHEBI:83120"/>
        <dbReference type="EC" id="1.2.4.2"/>
    </reaction>
    <physiologicalReaction direction="left-to-right" evidence="22">
        <dbReference type="Rhea" id="RHEA:12189"/>
    </physiologicalReaction>
</comment>
<sequence>MHRLRTCVARLRPITASQTAKNLSQQRPAATLRTFQPFRCYTAPVAAEPFLNGTSSNYVEEMYYAWLENPKSVHKSWDIFFRNANAGAPPGTAYQSPPPMGVSLAGLTQAQSLVGAQPNVEKLVEDHLAVQSLIRAYQIRGHHVAQLDPLGIMDADLDSCVPTDIITSSDKLGFYGLEESDLDKVFRLPTTTFIGGNESALPLREIIRRLEMAYCQHIGVEFMFINDLDQCQWIRQKFERPGVMQFSLEEKRTLLARMVRSTRFEEFLQRKWSSEKRFGLEGCESLIPALKTIIDKSSDKGVDTVIMGMPHRGRLNVLANVIRKELEQIFCQFDSKLEAADEGTGDVKYHLGMYHRRINRVTDRNITLSLMANPSHLEAVNPVVQGKTKAEQFYCGDNEGNRVMSILLHGDAAFAGQGIVYETFHLSDLPSYTTHGTHKHTQTNPCIGFTTDPRMARSSPYPTDVARVVNAPIFHVNADDPEAVVYVCNVAAEWRATFHKDVVVDLVCYRRNGHNEMDEPMFTQPLMYKQIKKQKGVLQKYAEKLIAEGAVSRQEYEEEISKYDKICEEAHARSKDEKILHIKHWLDSPWPGFFTLEGQPKSMSCPSTGLPEEELSHIGQVASSVPVEDFTIHGGLSRILKGRAEMIKNRTVDWALGEYMAFGSLLKEGTHVRLSGQDVERGTFSHRHHVLHDQNVDKRTCIPMNHVSPNQAPYTVCNSSLSEYFLVGFELGFAMASPNALVLWEAQFGDFHNTAQCIIDQFICPGQAKWVRQNGIVLLLPHGMEGMGPEHSSARPERFLQMCNDDPDFNPLIVFTPKSLLRHPEAKSNFDQMLPGTHFQRVIPDDGLVTQNPSEVKRIVFCTGKVYYELTRERKARNMDDSVAITRIEQLSPFPFDLVKAETEKYPNADLVWCQEEHKNQGYYDYVKPRMRTTINRAKPVWYAGREPASAPATGNKNTHLLELKRFLDTAFNLDAFKDHV</sequence>
<keyword evidence="15" id="KW-0496">Mitochondrion</keyword>
<protein>
    <recommendedName>
        <fullName evidence="19">2-oxoglutarate dehydrogenase complex component E1</fullName>
        <ecNumber evidence="6">1.2.4.2</ecNumber>
    </recommendedName>
    <alternativeName>
        <fullName evidence="20">2-oxoglutarate dehydrogenase, mitochondrial</fullName>
    </alternativeName>
    <alternativeName>
        <fullName evidence="18">Alpha-ketoglutarate dehydrogenase</fullName>
    </alternativeName>
    <alternativeName>
        <fullName evidence="21">Thiamine diphosphate (ThDP)-dependent 2-oxoglutarate dehydrogenase</fullName>
    </alternativeName>
</protein>
<dbReference type="Pfam" id="PF02779">
    <property type="entry name" value="Transket_pyr"/>
    <property type="match status" value="1"/>
</dbReference>
<keyword evidence="11" id="KW-0832">Ubl conjugation</keyword>
<dbReference type="PIRSF" id="PIRSF000157">
    <property type="entry name" value="Oxoglu_dh_E1"/>
    <property type="match status" value="1"/>
</dbReference>
<evidence type="ECO:0000313" key="24">
    <source>
        <dbReference type="Ensembl" id="ENSCCRP00010113664.1"/>
    </source>
</evidence>
<evidence type="ECO:0000256" key="1">
    <source>
        <dbReference type="ARBA" id="ARBA00001946"/>
    </source>
</evidence>
<evidence type="ECO:0000256" key="17">
    <source>
        <dbReference type="ARBA" id="ARBA00023242"/>
    </source>
</evidence>